<accession>A0A388K590</accession>
<protein>
    <recommendedName>
        <fullName evidence="2">Reverse transcriptase domain-containing protein</fullName>
    </recommendedName>
</protein>
<dbReference type="InterPro" id="IPR043502">
    <property type="entry name" value="DNA/RNA_pol_sf"/>
</dbReference>
<dbReference type="PANTHER" id="PTHR24559:SF444">
    <property type="entry name" value="REVERSE TRANSCRIPTASE DOMAIN-CONTAINING PROTEIN"/>
    <property type="match status" value="1"/>
</dbReference>
<feature type="compositionally biased region" description="Basic and acidic residues" evidence="1">
    <location>
        <begin position="136"/>
        <end position="155"/>
    </location>
</feature>
<dbReference type="Gene3D" id="3.10.10.10">
    <property type="entry name" value="HIV Type 1 Reverse Transcriptase, subunit A, domain 1"/>
    <property type="match status" value="1"/>
</dbReference>
<sequence length="487" mass="55436">MRRVRLRGQVIEKFPLGEEGGHELFTQCWESREDIDFEWWARVGEFIKPLFSGQAGDVDRDLIRRCAQEGIRGISDLEIANLALTASEEKNLRDSWWTVTSEESEGEGADEDSSEEKGGSEEEKSSGTGGIKKHKTVAEKVKPAAVSRDRTGEATISEEERADIIRKRKETKGQRITADRLAKMDIGDGNLTEEEKGFIAMTLRGCDKVIAFDDSERGRIDPRYAEPARIHTVPHVPSKDRPQWKYAPKDKEEIVTFIKEKIRTFVAELCESAYSNKWFFLRKGGSNKLRWIQNLQRTNAVTIRDVGSIPEVDLLAEGSAGRSIYSICDLFSGYDEIPLDYWDRHMTAMHTPLGLVQMMVVPMGWTNGVAVFQRVMIAVLKEFIPEKVEVFLDDFPIKGPVERDETEVFPGVRKFVADHMKDVRDVLEKLDDANLTVSGTKSRWAVSSIKILGFICDKKEQRPDPEKLVKLMTWPSPLRSITEVRYF</sequence>
<reference evidence="3 4" key="1">
    <citation type="journal article" date="2018" name="Cell">
        <title>The Chara Genome: Secondary Complexity and Implications for Plant Terrestrialization.</title>
        <authorList>
            <person name="Nishiyama T."/>
            <person name="Sakayama H."/>
            <person name="Vries J.D."/>
            <person name="Buschmann H."/>
            <person name="Saint-Marcoux D."/>
            <person name="Ullrich K.K."/>
            <person name="Haas F.B."/>
            <person name="Vanderstraeten L."/>
            <person name="Becker D."/>
            <person name="Lang D."/>
            <person name="Vosolsobe S."/>
            <person name="Rombauts S."/>
            <person name="Wilhelmsson P.K.I."/>
            <person name="Janitza P."/>
            <person name="Kern R."/>
            <person name="Heyl A."/>
            <person name="Rumpler F."/>
            <person name="Villalobos L.I.A.C."/>
            <person name="Clay J.M."/>
            <person name="Skokan R."/>
            <person name="Toyoda A."/>
            <person name="Suzuki Y."/>
            <person name="Kagoshima H."/>
            <person name="Schijlen E."/>
            <person name="Tajeshwar N."/>
            <person name="Catarino B."/>
            <person name="Hetherington A.J."/>
            <person name="Saltykova A."/>
            <person name="Bonnot C."/>
            <person name="Breuninger H."/>
            <person name="Symeonidi A."/>
            <person name="Radhakrishnan G.V."/>
            <person name="Van Nieuwerburgh F."/>
            <person name="Deforce D."/>
            <person name="Chang C."/>
            <person name="Karol K.G."/>
            <person name="Hedrich R."/>
            <person name="Ulvskov P."/>
            <person name="Glockner G."/>
            <person name="Delwiche C.F."/>
            <person name="Petrasek J."/>
            <person name="Van de Peer Y."/>
            <person name="Friml J."/>
            <person name="Beilby M."/>
            <person name="Dolan L."/>
            <person name="Kohara Y."/>
            <person name="Sugano S."/>
            <person name="Fujiyama A."/>
            <person name="Delaux P.-M."/>
            <person name="Quint M."/>
            <person name="TheiBen G."/>
            <person name="Hagemann M."/>
            <person name="Harholt J."/>
            <person name="Dunand C."/>
            <person name="Zachgo S."/>
            <person name="Langdale J."/>
            <person name="Maumus F."/>
            <person name="Straeten D.V.D."/>
            <person name="Gould S.B."/>
            <person name="Rensing S.A."/>
        </authorList>
    </citation>
    <scope>NUCLEOTIDE SEQUENCE [LARGE SCALE GENOMIC DNA]</scope>
    <source>
        <strain evidence="3 4">S276</strain>
    </source>
</reference>
<dbReference type="InterPro" id="IPR000477">
    <property type="entry name" value="RT_dom"/>
</dbReference>
<dbReference type="InterPro" id="IPR043128">
    <property type="entry name" value="Rev_trsase/Diguanyl_cyclase"/>
</dbReference>
<feature type="region of interest" description="Disordered" evidence="1">
    <location>
        <begin position="98"/>
        <end position="155"/>
    </location>
</feature>
<dbReference type="Gramene" id="GBG65113">
    <property type="protein sequence ID" value="GBG65113"/>
    <property type="gene ID" value="CBR_g49476"/>
</dbReference>
<dbReference type="Gene3D" id="3.30.70.270">
    <property type="match status" value="1"/>
</dbReference>
<proteinExistence type="predicted"/>
<dbReference type="SUPFAM" id="SSF56672">
    <property type="entry name" value="DNA/RNA polymerases"/>
    <property type="match status" value="1"/>
</dbReference>
<feature type="compositionally biased region" description="Acidic residues" evidence="1">
    <location>
        <begin position="102"/>
        <end position="114"/>
    </location>
</feature>
<keyword evidence="4" id="KW-1185">Reference proteome</keyword>
<comment type="caution">
    <text evidence="3">The sequence shown here is derived from an EMBL/GenBank/DDBJ whole genome shotgun (WGS) entry which is preliminary data.</text>
</comment>
<dbReference type="Proteomes" id="UP000265515">
    <property type="component" value="Unassembled WGS sequence"/>
</dbReference>
<feature type="domain" description="Reverse transcriptase" evidence="2">
    <location>
        <begin position="287"/>
        <end position="455"/>
    </location>
</feature>
<name>A0A388K590_CHABU</name>
<feature type="compositionally biased region" description="Basic and acidic residues" evidence="1">
    <location>
        <begin position="115"/>
        <end position="125"/>
    </location>
</feature>
<dbReference type="PANTHER" id="PTHR24559">
    <property type="entry name" value="TRANSPOSON TY3-I GAG-POL POLYPROTEIN"/>
    <property type="match status" value="1"/>
</dbReference>
<organism evidence="3 4">
    <name type="scientific">Chara braunii</name>
    <name type="common">Braun's stonewort</name>
    <dbReference type="NCBI Taxonomy" id="69332"/>
    <lineage>
        <taxon>Eukaryota</taxon>
        <taxon>Viridiplantae</taxon>
        <taxon>Streptophyta</taxon>
        <taxon>Charophyceae</taxon>
        <taxon>Charales</taxon>
        <taxon>Characeae</taxon>
        <taxon>Chara</taxon>
    </lineage>
</organism>
<dbReference type="AlphaFoldDB" id="A0A388K590"/>
<dbReference type="Pfam" id="PF00078">
    <property type="entry name" value="RVT_1"/>
    <property type="match status" value="1"/>
</dbReference>
<gene>
    <name evidence="3" type="ORF">CBR_g49476</name>
</gene>
<dbReference type="EMBL" id="BFEA01000058">
    <property type="protein sequence ID" value="GBG65113.1"/>
    <property type="molecule type" value="Genomic_DNA"/>
</dbReference>
<dbReference type="OrthoDB" id="5599163at2759"/>
<evidence type="ECO:0000259" key="2">
    <source>
        <dbReference type="Pfam" id="PF00078"/>
    </source>
</evidence>
<dbReference type="OMA" id="HRNIEAY"/>
<dbReference type="InterPro" id="IPR053134">
    <property type="entry name" value="RNA-dir_DNA_polymerase"/>
</dbReference>
<evidence type="ECO:0000313" key="4">
    <source>
        <dbReference type="Proteomes" id="UP000265515"/>
    </source>
</evidence>
<evidence type="ECO:0000313" key="3">
    <source>
        <dbReference type="EMBL" id="GBG65113.1"/>
    </source>
</evidence>
<dbReference type="CDD" id="cd01647">
    <property type="entry name" value="RT_LTR"/>
    <property type="match status" value="1"/>
</dbReference>
<evidence type="ECO:0000256" key="1">
    <source>
        <dbReference type="SAM" id="MobiDB-lite"/>
    </source>
</evidence>